<evidence type="ECO:0000313" key="2">
    <source>
        <dbReference type="Proteomes" id="UP000826195"/>
    </source>
</evidence>
<evidence type="ECO:0000313" key="1">
    <source>
        <dbReference type="EMBL" id="KAH0540093.1"/>
    </source>
</evidence>
<protein>
    <submittedName>
        <fullName evidence="1">Uncharacterized protein</fullName>
    </submittedName>
</protein>
<dbReference type="AlphaFoldDB" id="A0AAV7I2Q1"/>
<gene>
    <name evidence="1" type="ORF">KQX54_012538</name>
</gene>
<accession>A0AAV7I2Q1</accession>
<dbReference type="Proteomes" id="UP000826195">
    <property type="component" value="Unassembled WGS sequence"/>
</dbReference>
<proteinExistence type="predicted"/>
<reference evidence="1 2" key="1">
    <citation type="journal article" date="2021" name="J. Hered.">
        <title>A chromosome-level genome assembly of the parasitoid wasp, Cotesia glomerata (Hymenoptera: Braconidae).</title>
        <authorList>
            <person name="Pinto B.J."/>
            <person name="Weis J.J."/>
            <person name="Gamble T."/>
            <person name="Ode P.J."/>
            <person name="Paul R."/>
            <person name="Zaspel J.M."/>
        </authorList>
    </citation>
    <scope>NUCLEOTIDE SEQUENCE [LARGE SCALE GENOMIC DNA]</scope>
    <source>
        <strain evidence="1">CgM1</strain>
    </source>
</reference>
<name>A0AAV7I2Q1_COTGL</name>
<sequence length="103" mass="11778">MVVIFNIFIRTNSEECLETEQASVPEWVLEIENQCKPAVVRDLILNGREYEDIKHLAVGDLRENLTKKEALRANYSSGKSKSGAPFIIQVRPLENHNCVFYPT</sequence>
<organism evidence="1 2">
    <name type="scientific">Cotesia glomerata</name>
    <name type="common">Lepidopteran parasitic wasp</name>
    <name type="synonym">Apanteles glomeratus</name>
    <dbReference type="NCBI Taxonomy" id="32391"/>
    <lineage>
        <taxon>Eukaryota</taxon>
        <taxon>Metazoa</taxon>
        <taxon>Ecdysozoa</taxon>
        <taxon>Arthropoda</taxon>
        <taxon>Hexapoda</taxon>
        <taxon>Insecta</taxon>
        <taxon>Pterygota</taxon>
        <taxon>Neoptera</taxon>
        <taxon>Endopterygota</taxon>
        <taxon>Hymenoptera</taxon>
        <taxon>Apocrita</taxon>
        <taxon>Ichneumonoidea</taxon>
        <taxon>Braconidae</taxon>
        <taxon>Microgastrinae</taxon>
        <taxon>Cotesia</taxon>
    </lineage>
</organism>
<keyword evidence="2" id="KW-1185">Reference proteome</keyword>
<dbReference type="EMBL" id="JAHXZJ010002609">
    <property type="protein sequence ID" value="KAH0540093.1"/>
    <property type="molecule type" value="Genomic_DNA"/>
</dbReference>
<comment type="caution">
    <text evidence="1">The sequence shown here is derived from an EMBL/GenBank/DDBJ whole genome shotgun (WGS) entry which is preliminary data.</text>
</comment>